<accession>F8AXQ3</accession>
<dbReference type="SUPFAM" id="SSF143120">
    <property type="entry name" value="YefM-like"/>
    <property type="match status" value="1"/>
</dbReference>
<keyword evidence="4" id="KW-1185">Reference proteome</keyword>
<dbReference type="Proteomes" id="UP000001549">
    <property type="component" value="Chromosome"/>
</dbReference>
<dbReference type="Gene3D" id="3.40.1620.10">
    <property type="entry name" value="YefM-like domain"/>
    <property type="match status" value="1"/>
</dbReference>
<dbReference type="NCBIfam" id="TIGR01552">
    <property type="entry name" value="phd_fam"/>
    <property type="match status" value="1"/>
</dbReference>
<dbReference type="eggNOG" id="COG4118">
    <property type="taxonomic scope" value="Bacteria"/>
</dbReference>
<dbReference type="RefSeq" id="WP_013874304.1">
    <property type="nucleotide sequence ID" value="NC_015656.1"/>
</dbReference>
<dbReference type="Pfam" id="PF02604">
    <property type="entry name" value="PhdYeFM_antitox"/>
    <property type="match status" value="1"/>
</dbReference>
<dbReference type="InterPro" id="IPR036165">
    <property type="entry name" value="YefM-like_sf"/>
</dbReference>
<proteinExistence type="inferred from homology"/>
<evidence type="ECO:0000256" key="2">
    <source>
        <dbReference type="RuleBase" id="RU362080"/>
    </source>
</evidence>
<dbReference type="KEGG" id="fsy:FsymDg_3099"/>
<evidence type="ECO:0000313" key="4">
    <source>
        <dbReference type="Proteomes" id="UP000001549"/>
    </source>
</evidence>
<comment type="similarity">
    <text evidence="1 2">Belongs to the phD/YefM antitoxin family.</text>
</comment>
<evidence type="ECO:0000313" key="3">
    <source>
        <dbReference type="EMBL" id="AEH10409.1"/>
    </source>
</evidence>
<dbReference type="EMBL" id="CP002801">
    <property type="protein sequence ID" value="AEH10409.1"/>
    <property type="molecule type" value="Genomic_DNA"/>
</dbReference>
<evidence type="ECO:0000256" key="1">
    <source>
        <dbReference type="ARBA" id="ARBA00009981"/>
    </source>
</evidence>
<name>F8AXQ3_9ACTN</name>
<organism evidence="3 4">
    <name type="scientific">Candidatus Protofrankia datiscae</name>
    <dbReference type="NCBI Taxonomy" id="2716812"/>
    <lineage>
        <taxon>Bacteria</taxon>
        <taxon>Bacillati</taxon>
        <taxon>Actinomycetota</taxon>
        <taxon>Actinomycetes</taxon>
        <taxon>Frankiales</taxon>
        <taxon>Frankiaceae</taxon>
        <taxon>Protofrankia</taxon>
    </lineage>
</organism>
<dbReference type="HOGENOM" id="CLU_2355614_0_0_11"/>
<protein>
    <recommendedName>
        <fullName evidence="2">Antitoxin</fullName>
    </recommendedName>
</protein>
<dbReference type="AlphaFoldDB" id="F8AXQ3"/>
<dbReference type="InterPro" id="IPR006442">
    <property type="entry name" value="Antitoxin_Phd/YefM"/>
</dbReference>
<comment type="function">
    <text evidence="2">Antitoxin component of a type II toxin-antitoxin (TA) system.</text>
</comment>
<gene>
    <name evidence="3" type="ordered locus">FsymDg_3099</name>
</gene>
<sequence length="96" mass="10566">MTLPARTTDLHATDVEIGLAEARSRLGELVNRVHEGNVVYLTRNGTPTAAILPVDELRRLVEAEEELENLRAVLAADHERGGTVSWEGLQAEIDRP</sequence>
<reference evidence="3 4" key="1">
    <citation type="submission" date="2011-05" db="EMBL/GenBank/DDBJ databases">
        <title>Complete sequence of chromosome of Frankia symbiont of Datisca glomerata.</title>
        <authorList>
            <consortium name="US DOE Joint Genome Institute"/>
            <person name="Lucas S."/>
            <person name="Han J."/>
            <person name="Lapidus A."/>
            <person name="Cheng J.-F."/>
            <person name="Goodwin L."/>
            <person name="Pitluck S."/>
            <person name="Peters L."/>
            <person name="Mikhailova N."/>
            <person name="Chertkov O."/>
            <person name="Teshima H."/>
            <person name="Han C."/>
            <person name="Tapia R."/>
            <person name="Land M."/>
            <person name="Hauser L."/>
            <person name="Kyrpides N."/>
            <person name="Ivanova N."/>
            <person name="Pagani I."/>
            <person name="Berry A."/>
            <person name="Pawlowski K."/>
            <person name="Persson T."/>
            <person name="Vanden Heuvel B."/>
            <person name="Benson D."/>
            <person name="Woyke T."/>
        </authorList>
    </citation>
    <scope>NUCLEOTIDE SEQUENCE [LARGE SCALE GENOMIC DNA]</scope>
    <source>
        <strain evidence="4">4085684</strain>
    </source>
</reference>